<dbReference type="AlphaFoldDB" id="A0A3A8AMH7"/>
<evidence type="ECO:0000313" key="3">
    <source>
        <dbReference type="Proteomes" id="UP000246132"/>
    </source>
</evidence>
<feature type="compositionally biased region" description="Basic and acidic residues" evidence="1">
    <location>
        <begin position="56"/>
        <end position="73"/>
    </location>
</feature>
<evidence type="ECO:0000256" key="1">
    <source>
        <dbReference type="SAM" id="MobiDB-lite"/>
    </source>
</evidence>
<keyword evidence="3" id="KW-1185">Reference proteome</keyword>
<evidence type="ECO:0000313" key="2">
    <source>
        <dbReference type="EMBL" id="RKF06911.1"/>
    </source>
</evidence>
<organism evidence="2 3">
    <name type="scientific">Oceaniradius stylonematis</name>
    <dbReference type="NCBI Taxonomy" id="2184161"/>
    <lineage>
        <taxon>Bacteria</taxon>
        <taxon>Pseudomonadati</taxon>
        <taxon>Pseudomonadota</taxon>
        <taxon>Alphaproteobacteria</taxon>
        <taxon>Hyphomicrobiales</taxon>
        <taxon>Ahrensiaceae</taxon>
        <taxon>Oceaniradius</taxon>
    </lineage>
</organism>
<reference evidence="2 3" key="1">
    <citation type="journal article" date="2018" name="Int. J. Syst. Bacteriol.">
        <title>Oceaniradius stylonemae gen. nov., sp. nov., isolated from a red alga, Stylonema cornu-cervi.</title>
        <authorList>
            <person name="Jeong S."/>
        </authorList>
    </citation>
    <scope>NUCLEOTIDE SEQUENCE [LARGE SCALE GENOMIC DNA]</scope>
    <source>
        <strain evidence="2 3">StC1</strain>
    </source>
</reference>
<feature type="region of interest" description="Disordered" evidence="1">
    <location>
        <begin position="1"/>
        <end position="73"/>
    </location>
</feature>
<proteinExistence type="predicted"/>
<accession>A0A3A8AMH7</accession>
<dbReference type="RefSeq" id="WP_109766537.1">
    <property type="nucleotide sequence ID" value="NZ_JASHJQ010000006.1"/>
</dbReference>
<protein>
    <submittedName>
        <fullName evidence="2">Uncharacterized protein</fullName>
    </submittedName>
</protein>
<sequence length="73" mass="8146">MAKPDSKTTKLTRSDLASDEMGNNRLQAKDQSDVRNQRKAVPDVKQEADGVIESFQKLDKDERAERDLGKGNA</sequence>
<name>A0A3A8AMH7_9HYPH</name>
<dbReference type="Proteomes" id="UP000246132">
    <property type="component" value="Unassembled WGS sequence"/>
</dbReference>
<gene>
    <name evidence="2" type="ORF">DEM25_009740</name>
</gene>
<dbReference type="EMBL" id="QFWV02000005">
    <property type="protein sequence ID" value="RKF06911.1"/>
    <property type="molecule type" value="Genomic_DNA"/>
</dbReference>
<feature type="compositionally biased region" description="Basic and acidic residues" evidence="1">
    <location>
        <begin position="27"/>
        <end position="48"/>
    </location>
</feature>
<dbReference type="OrthoDB" id="7889137at2"/>
<comment type="caution">
    <text evidence="2">The sequence shown here is derived from an EMBL/GenBank/DDBJ whole genome shotgun (WGS) entry which is preliminary data.</text>
</comment>